<proteinExistence type="predicted"/>
<gene>
    <name evidence="2" type="ORF">V8G54_003710</name>
</gene>
<dbReference type="EMBL" id="CP144700">
    <property type="protein sequence ID" value="WVZ25166.1"/>
    <property type="molecule type" value="Genomic_DNA"/>
</dbReference>
<name>A0AAQ3PAI1_VIGMU</name>
<feature type="region of interest" description="Disordered" evidence="1">
    <location>
        <begin position="67"/>
        <end position="86"/>
    </location>
</feature>
<accession>A0AAQ3PAI1</accession>
<evidence type="ECO:0000313" key="2">
    <source>
        <dbReference type="EMBL" id="WVZ25166.1"/>
    </source>
</evidence>
<feature type="compositionally biased region" description="Basic and acidic residues" evidence="1">
    <location>
        <begin position="72"/>
        <end position="84"/>
    </location>
</feature>
<sequence>MTILPPDFNLRIRCCQIIIPTTIMGLQLQLIIKTTNPIILHIELYLLETLLEPPIFHDFRNRNPGLRVGIKKPTEKSSKFRREPSGTPKLTPVNLLIHGHNITIMERQITRHQNKQNNPTRPNINLGTIVPFPRQNLRSNIRRCPTKRVE</sequence>
<organism evidence="2 3">
    <name type="scientific">Vigna mungo</name>
    <name type="common">Black gram</name>
    <name type="synonym">Phaseolus mungo</name>
    <dbReference type="NCBI Taxonomy" id="3915"/>
    <lineage>
        <taxon>Eukaryota</taxon>
        <taxon>Viridiplantae</taxon>
        <taxon>Streptophyta</taxon>
        <taxon>Embryophyta</taxon>
        <taxon>Tracheophyta</taxon>
        <taxon>Spermatophyta</taxon>
        <taxon>Magnoliopsida</taxon>
        <taxon>eudicotyledons</taxon>
        <taxon>Gunneridae</taxon>
        <taxon>Pentapetalae</taxon>
        <taxon>rosids</taxon>
        <taxon>fabids</taxon>
        <taxon>Fabales</taxon>
        <taxon>Fabaceae</taxon>
        <taxon>Papilionoideae</taxon>
        <taxon>50 kb inversion clade</taxon>
        <taxon>NPAAA clade</taxon>
        <taxon>indigoferoid/millettioid clade</taxon>
        <taxon>Phaseoleae</taxon>
        <taxon>Vigna</taxon>
    </lineage>
</organism>
<dbReference type="AlphaFoldDB" id="A0AAQ3PAI1"/>
<evidence type="ECO:0000313" key="3">
    <source>
        <dbReference type="Proteomes" id="UP001374535"/>
    </source>
</evidence>
<keyword evidence="3" id="KW-1185">Reference proteome</keyword>
<dbReference type="Proteomes" id="UP001374535">
    <property type="component" value="Chromosome 1"/>
</dbReference>
<protein>
    <submittedName>
        <fullName evidence="2">Uncharacterized protein</fullName>
    </submittedName>
</protein>
<evidence type="ECO:0000256" key="1">
    <source>
        <dbReference type="SAM" id="MobiDB-lite"/>
    </source>
</evidence>
<reference evidence="2 3" key="1">
    <citation type="journal article" date="2023" name="Life. Sci Alliance">
        <title>Evolutionary insights into 3D genome organization and epigenetic landscape of Vigna mungo.</title>
        <authorList>
            <person name="Junaid A."/>
            <person name="Singh B."/>
            <person name="Bhatia S."/>
        </authorList>
    </citation>
    <scope>NUCLEOTIDE SEQUENCE [LARGE SCALE GENOMIC DNA]</scope>
    <source>
        <strain evidence="2">Urdbean</strain>
    </source>
</reference>